<dbReference type="Pfam" id="PF02021">
    <property type="entry name" value="UPF0102"/>
    <property type="match status" value="1"/>
</dbReference>
<name>A0A844GKQ4_9FIRM</name>
<dbReference type="HAMAP" id="MF_00048">
    <property type="entry name" value="UPF0102"/>
    <property type="match status" value="1"/>
</dbReference>
<evidence type="ECO:0000256" key="1">
    <source>
        <dbReference type="ARBA" id="ARBA00006738"/>
    </source>
</evidence>
<accession>A0A844GKQ4</accession>
<comment type="similarity">
    <text evidence="1 2">Belongs to the UPF0102 family.</text>
</comment>
<dbReference type="AlphaFoldDB" id="A0A844GKQ4"/>
<evidence type="ECO:0000313" key="3">
    <source>
        <dbReference type="EMBL" id="MTD60435.1"/>
    </source>
</evidence>
<dbReference type="InterPro" id="IPR011856">
    <property type="entry name" value="tRNA_endonuc-like_dom_sf"/>
</dbReference>
<dbReference type="NCBIfam" id="NF009150">
    <property type="entry name" value="PRK12497.1-3"/>
    <property type="match status" value="1"/>
</dbReference>
<proteinExistence type="inferred from homology"/>
<sequence length="123" mass="14245">MNHNTRKTGTWYEQKAAEYLKCQGLVILAHNYRCRFGEIDLIARDGRYVVFVEVKYRRNGSSGVSLEAVTPAKQRVISRVAQFYLTVKYNSVDVPCRFDVVGIDGDRLQWKKNAFEYQTGMKI</sequence>
<dbReference type="Gene3D" id="3.40.1350.10">
    <property type="match status" value="1"/>
</dbReference>
<organism evidence="3 4">
    <name type="scientific">Blautia luti DSM 14534 = JCM 17040</name>
    <dbReference type="NCBI Taxonomy" id="649762"/>
    <lineage>
        <taxon>Bacteria</taxon>
        <taxon>Bacillati</taxon>
        <taxon>Bacillota</taxon>
        <taxon>Clostridia</taxon>
        <taxon>Lachnospirales</taxon>
        <taxon>Lachnospiraceae</taxon>
        <taxon>Blautia</taxon>
    </lineage>
</organism>
<dbReference type="Proteomes" id="UP000437824">
    <property type="component" value="Unassembled WGS sequence"/>
</dbReference>
<dbReference type="InterPro" id="IPR011335">
    <property type="entry name" value="Restrct_endonuc-II-like"/>
</dbReference>
<evidence type="ECO:0000313" key="4">
    <source>
        <dbReference type="Proteomes" id="UP000437824"/>
    </source>
</evidence>
<comment type="caution">
    <text evidence="3">The sequence shown here is derived from an EMBL/GenBank/DDBJ whole genome shotgun (WGS) entry which is preliminary data.</text>
</comment>
<evidence type="ECO:0000256" key="2">
    <source>
        <dbReference type="HAMAP-Rule" id="MF_00048"/>
    </source>
</evidence>
<protein>
    <recommendedName>
        <fullName evidence="2">UPF0102 protein GKZ57_03955</fullName>
    </recommendedName>
</protein>
<dbReference type="NCBIfam" id="TIGR00252">
    <property type="entry name" value="YraN family protein"/>
    <property type="match status" value="1"/>
</dbReference>
<dbReference type="GO" id="GO:0003676">
    <property type="term" value="F:nucleic acid binding"/>
    <property type="evidence" value="ECO:0007669"/>
    <property type="project" value="InterPro"/>
</dbReference>
<dbReference type="EMBL" id="WMBC01000002">
    <property type="protein sequence ID" value="MTD60435.1"/>
    <property type="molecule type" value="Genomic_DNA"/>
</dbReference>
<dbReference type="InterPro" id="IPR003509">
    <property type="entry name" value="UPF0102_YraN-like"/>
</dbReference>
<reference evidence="3 4" key="1">
    <citation type="submission" date="2019-11" db="EMBL/GenBank/DDBJ databases">
        <title>Draft genome sequence of Blautia luti DSM 14534T, isolated from human stool.</title>
        <authorList>
            <person name="Ortiz R."/>
            <person name="Melis-Arcos F."/>
            <person name="Covarrubias P."/>
            <person name="Cardenas J.P."/>
            <person name="Perez-Donoso J."/>
            <person name="Almonacid D."/>
        </authorList>
    </citation>
    <scope>NUCLEOTIDE SEQUENCE [LARGE SCALE GENOMIC DNA]</scope>
    <source>
        <strain evidence="3 4">DSM 14534</strain>
    </source>
</reference>
<dbReference type="RefSeq" id="WP_118508860.1">
    <property type="nucleotide sequence ID" value="NZ_WMBC01000002.1"/>
</dbReference>
<gene>
    <name evidence="3" type="ORF">GKZ57_03955</name>
</gene>
<dbReference type="PANTHER" id="PTHR34039:SF1">
    <property type="entry name" value="UPF0102 PROTEIN YRAN"/>
    <property type="match status" value="1"/>
</dbReference>
<dbReference type="SUPFAM" id="SSF52980">
    <property type="entry name" value="Restriction endonuclease-like"/>
    <property type="match status" value="1"/>
</dbReference>
<dbReference type="CDD" id="cd20736">
    <property type="entry name" value="PoNe_Nuclease"/>
    <property type="match status" value="1"/>
</dbReference>
<dbReference type="PANTHER" id="PTHR34039">
    <property type="entry name" value="UPF0102 PROTEIN YRAN"/>
    <property type="match status" value="1"/>
</dbReference>